<evidence type="ECO:0000313" key="2">
    <source>
        <dbReference type="Proteomes" id="UP000000709"/>
    </source>
</evidence>
<dbReference type="OrthoDB" id="4025857at2759"/>
<dbReference type="AlphaFoldDB" id="G3AT93"/>
<gene>
    <name evidence="1" type="ORF">SPAPADRAFT_68090</name>
</gene>
<dbReference type="RefSeq" id="XP_007376889.1">
    <property type="nucleotide sequence ID" value="XM_007376827.1"/>
</dbReference>
<reference evidence="1 2" key="1">
    <citation type="journal article" date="2011" name="Proc. Natl. Acad. Sci. U.S.A.">
        <title>Comparative genomics of xylose-fermenting fungi for enhanced biofuel production.</title>
        <authorList>
            <person name="Wohlbach D.J."/>
            <person name="Kuo A."/>
            <person name="Sato T.K."/>
            <person name="Potts K.M."/>
            <person name="Salamov A.A."/>
            <person name="LaButti K.M."/>
            <person name="Sun H."/>
            <person name="Clum A."/>
            <person name="Pangilinan J.L."/>
            <person name="Lindquist E.A."/>
            <person name="Lucas S."/>
            <person name="Lapidus A."/>
            <person name="Jin M."/>
            <person name="Gunawan C."/>
            <person name="Balan V."/>
            <person name="Dale B.E."/>
            <person name="Jeffries T.W."/>
            <person name="Zinkel R."/>
            <person name="Barry K.W."/>
            <person name="Grigoriev I.V."/>
            <person name="Gasch A.P."/>
        </authorList>
    </citation>
    <scope>NUCLEOTIDE SEQUENCE [LARGE SCALE GENOMIC DNA]</scope>
    <source>
        <strain evidence="2">NRRL Y-27907 / 11-Y1</strain>
    </source>
</reference>
<evidence type="ECO:0000313" key="1">
    <source>
        <dbReference type="EMBL" id="EGW30856.1"/>
    </source>
</evidence>
<dbReference type="GeneID" id="18875195"/>
<name>G3AT93_SPAPN</name>
<sequence length="203" mass="23669">MDCLTHNNMIAENRQYSFDSQRVSSPEIDSSSCSLHRSVDSSMFTSHESFSQQQFHGMESWNYENSNLVGSNSNNNLCDQLQIETCDESTLDSEPTPTWDKHTTTYRTQDNTLKLQIWIDDNKLSFKLRKDRLESTTELVNVILFKLKVKLNMYPDRLQITFKDQSLNPISLFEHGETQTPELLLEYIQLKKTIYIRAIKQEG</sequence>
<dbReference type="InParanoid" id="G3AT93"/>
<dbReference type="EMBL" id="GL996504">
    <property type="protein sequence ID" value="EGW30856.1"/>
    <property type="molecule type" value="Genomic_DNA"/>
</dbReference>
<protein>
    <submittedName>
        <fullName evidence="1">Uncharacterized protein</fullName>
    </submittedName>
</protein>
<keyword evidence="2" id="KW-1185">Reference proteome</keyword>
<organism evidence="2">
    <name type="scientific">Spathaspora passalidarum (strain NRRL Y-27907 / 11-Y1)</name>
    <dbReference type="NCBI Taxonomy" id="619300"/>
    <lineage>
        <taxon>Eukaryota</taxon>
        <taxon>Fungi</taxon>
        <taxon>Dikarya</taxon>
        <taxon>Ascomycota</taxon>
        <taxon>Saccharomycotina</taxon>
        <taxon>Pichiomycetes</taxon>
        <taxon>Debaryomycetaceae</taxon>
        <taxon>Spathaspora</taxon>
    </lineage>
</organism>
<accession>G3AT93</accession>
<dbReference type="KEGG" id="spaa:SPAPADRAFT_68090"/>
<dbReference type="Proteomes" id="UP000000709">
    <property type="component" value="Unassembled WGS sequence"/>
</dbReference>
<proteinExistence type="predicted"/>
<dbReference type="HOGENOM" id="CLU_1349642_0_0_1"/>